<dbReference type="InterPro" id="IPR053147">
    <property type="entry name" value="Hsp_HslJ-like"/>
</dbReference>
<dbReference type="AlphaFoldDB" id="A0A1H3WIL4"/>
<dbReference type="Gene3D" id="2.40.128.270">
    <property type="match status" value="1"/>
</dbReference>
<name>A0A1H3WIL4_9BACT</name>
<evidence type="ECO:0000259" key="1">
    <source>
        <dbReference type="Pfam" id="PF03724"/>
    </source>
</evidence>
<dbReference type="Proteomes" id="UP000199041">
    <property type="component" value="Unassembled WGS sequence"/>
</dbReference>
<dbReference type="EMBL" id="FNQY01000003">
    <property type="protein sequence ID" value="SDZ86965.1"/>
    <property type="molecule type" value="Genomic_DNA"/>
</dbReference>
<evidence type="ECO:0000313" key="3">
    <source>
        <dbReference type="Proteomes" id="UP000199041"/>
    </source>
</evidence>
<dbReference type="Pfam" id="PF03724">
    <property type="entry name" value="META"/>
    <property type="match status" value="1"/>
</dbReference>
<dbReference type="InterPro" id="IPR038670">
    <property type="entry name" value="HslJ-like_sf"/>
</dbReference>
<dbReference type="STRING" id="551991.SAMN05192529_10359"/>
<sequence>MKKITKGINLLAIIFCLYFITSCSSSKNMAMEKETLLNNWILQTKDGKDQTGCNVKKPLNITFSEKGVNGYSGCNTYFGPFKIGKKHHLKLGPLASTMMACVGEDCGRVEVGFIRNLDLVNKYKIENDHLYFYQDNQLLLTFRKAD</sequence>
<organism evidence="2 3">
    <name type="scientific">Arachidicoccus rhizosphaerae</name>
    <dbReference type="NCBI Taxonomy" id="551991"/>
    <lineage>
        <taxon>Bacteria</taxon>
        <taxon>Pseudomonadati</taxon>
        <taxon>Bacteroidota</taxon>
        <taxon>Chitinophagia</taxon>
        <taxon>Chitinophagales</taxon>
        <taxon>Chitinophagaceae</taxon>
        <taxon>Arachidicoccus</taxon>
    </lineage>
</organism>
<keyword evidence="2" id="KW-0346">Stress response</keyword>
<dbReference type="PANTHER" id="PTHR35535:SF2">
    <property type="entry name" value="DUF306 DOMAIN-CONTAINING PROTEIN"/>
    <property type="match status" value="1"/>
</dbReference>
<gene>
    <name evidence="2" type="ORF">SAMN05192529_10359</name>
</gene>
<reference evidence="2 3" key="1">
    <citation type="submission" date="2016-10" db="EMBL/GenBank/DDBJ databases">
        <authorList>
            <person name="de Groot N.N."/>
        </authorList>
    </citation>
    <scope>NUCLEOTIDE SEQUENCE [LARGE SCALE GENOMIC DNA]</scope>
    <source>
        <strain evidence="2 3">Vu-144</strain>
    </source>
</reference>
<dbReference type="PROSITE" id="PS51257">
    <property type="entry name" value="PROKAR_LIPOPROTEIN"/>
    <property type="match status" value="1"/>
</dbReference>
<dbReference type="PANTHER" id="PTHR35535">
    <property type="entry name" value="HEAT SHOCK PROTEIN HSLJ"/>
    <property type="match status" value="1"/>
</dbReference>
<feature type="domain" description="DUF306" evidence="1">
    <location>
        <begin position="38"/>
        <end position="142"/>
    </location>
</feature>
<protein>
    <submittedName>
        <fullName evidence="2">Heat shock protein HslJ</fullName>
    </submittedName>
</protein>
<evidence type="ECO:0000313" key="2">
    <source>
        <dbReference type="EMBL" id="SDZ86965.1"/>
    </source>
</evidence>
<dbReference type="InterPro" id="IPR005184">
    <property type="entry name" value="DUF306_Meta_HslJ"/>
</dbReference>
<keyword evidence="3" id="KW-1185">Reference proteome</keyword>
<proteinExistence type="predicted"/>
<accession>A0A1H3WIL4</accession>